<protein>
    <submittedName>
        <fullName evidence="2">Uncharacterized protein</fullName>
    </submittedName>
</protein>
<comment type="caution">
    <text evidence="2">The sequence shown here is derived from an EMBL/GenBank/DDBJ whole genome shotgun (WGS) entry which is preliminary data.</text>
</comment>
<dbReference type="EMBL" id="BDIP01008936">
    <property type="protein sequence ID" value="GIQ92082.1"/>
    <property type="molecule type" value="Genomic_DNA"/>
</dbReference>
<evidence type="ECO:0000313" key="2">
    <source>
        <dbReference type="EMBL" id="GIQ92082.1"/>
    </source>
</evidence>
<reference evidence="2 3" key="1">
    <citation type="journal article" date="2018" name="PLoS ONE">
        <title>The draft genome of Kipferlia bialata reveals reductive genome evolution in fornicate parasites.</title>
        <authorList>
            <person name="Tanifuji G."/>
            <person name="Takabayashi S."/>
            <person name="Kume K."/>
            <person name="Takagi M."/>
            <person name="Nakayama T."/>
            <person name="Kamikawa R."/>
            <person name="Inagaki Y."/>
            <person name="Hashimoto T."/>
        </authorList>
    </citation>
    <scope>NUCLEOTIDE SEQUENCE [LARGE SCALE GENOMIC DNA]</scope>
    <source>
        <strain evidence="2">NY0173</strain>
    </source>
</reference>
<organism evidence="2 3">
    <name type="scientific">Kipferlia bialata</name>
    <dbReference type="NCBI Taxonomy" id="797122"/>
    <lineage>
        <taxon>Eukaryota</taxon>
        <taxon>Metamonada</taxon>
        <taxon>Carpediemonas-like organisms</taxon>
        <taxon>Kipferlia</taxon>
    </lineage>
</organism>
<keyword evidence="1" id="KW-0472">Membrane</keyword>
<keyword evidence="3" id="KW-1185">Reference proteome</keyword>
<feature type="transmembrane region" description="Helical" evidence="1">
    <location>
        <begin position="28"/>
        <end position="51"/>
    </location>
</feature>
<evidence type="ECO:0000313" key="3">
    <source>
        <dbReference type="Proteomes" id="UP000265618"/>
    </source>
</evidence>
<sequence>MGAGTGAILSVLLGQGRVSQVKTLMAHVLLLGLLVGIVEPMIMLPGMEWILL</sequence>
<gene>
    <name evidence="2" type="ORF">KIPB_015650</name>
</gene>
<feature type="non-terminal residue" evidence="2">
    <location>
        <position position="52"/>
    </location>
</feature>
<proteinExistence type="predicted"/>
<keyword evidence="1" id="KW-1133">Transmembrane helix</keyword>
<keyword evidence="1" id="KW-0812">Transmembrane</keyword>
<name>A0A9K3GQU0_9EUKA</name>
<dbReference type="Proteomes" id="UP000265618">
    <property type="component" value="Unassembled WGS sequence"/>
</dbReference>
<accession>A0A9K3GQU0</accession>
<dbReference type="AlphaFoldDB" id="A0A9K3GQU0"/>
<evidence type="ECO:0000256" key="1">
    <source>
        <dbReference type="SAM" id="Phobius"/>
    </source>
</evidence>